<sequence>MVVDWIMNSSKPEGKRGIRWTARNQPEHLDSLDDLAFLSHAHEQMQMKTASELQHTQRKRTLSNTNG</sequence>
<dbReference type="EMBL" id="UZAI01021462">
    <property type="protein sequence ID" value="VDP55571.1"/>
    <property type="molecule type" value="Genomic_DNA"/>
</dbReference>
<proteinExistence type="predicted"/>
<dbReference type="Proteomes" id="UP000277204">
    <property type="component" value="Unassembled WGS sequence"/>
</dbReference>
<organism evidence="1 2">
    <name type="scientific">Schistosoma margrebowiei</name>
    <dbReference type="NCBI Taxonomy" id="48269"/>
    <lineage>
        <taxon>Eukaryota</taxon>
        <taxon>Metazoa</taxon>
        <taxon>Spiralia</taxon>
        <taxon>Lophotrochozoa</taxon>
        <taxon>Platyhelminthes</taxon>
        <taxon>Trematoda</taxon>
        <taxon>Digenea</taxon>
        <taxon>Strigeidida</taxon>
        <taxon>Schistosomatoidea</taxon>
        <taxon>Schistosomatidae</taxon>
        <taxon>Schistosoma</taxon>
    </lineage>
</organism>
<accession>A0A183NB73</accession>
<dbReference type="AlphaFoldDB" id="A0A183NB73"/>
<evidence type="ECO:0000313" key="2">
    <source>
        <dbReference type="Proteomes" id="UP000277204"/>
    </source>
</evidence>
<protein>
    <submittedName>
        <fullName evidence="1">Uncharacterized protein</fullName>
    </submittedName>
</protein>
<gene>
    <name evidence="1" type="ORF">SMRZ_LOCUS25548</name>
</gene>
<name>A0A183NB73_9TREM</name>
<evidence type="ECO:0000313" key="1">
    <source>
        <dbReference type="EMBL" id="VDP55571.1"/>
    </source>
</evidence>
<reference evidence="1 2" key="1">
    <citation type="submission" date="2018-11" db="EMBL/GenBank/DDBJ databases">
        <authorList>
            <consortium name="Pathogen Informatics"/>
        </authorList>
    </citation>
    <scope>NUCLEOTIDE SEQUENCE [LARGE SCALE GENOMIC DNA]</scope>
    <source>
        <strain evidence="1 2">Zambia</strain>
    </source>
</reference>
<keyword evidence="2" id="KW-1185">Reference proteome</keyword>